<dbReference type="EMBL" id="JAACLJ010000008">
    <property type="protein sequence ID" value="KAF4582126.1"/>
    <property type="molecule type" value="Genomic_DNA"/>
</dbReference>
<name>A0A8H4Q1R9_9HYPO</name>
<keyword evidence="3" id="KW-1185">Reference proteome</keyword>
<dbReference type="AlphaFoldDB" id="A0A8H4Q1R9"/>
<accession>A0A8H4Q1R9</accession>
<organism evidence="2 3">
    <name type="scientific">Ophiocordyceps camponoti-floridani</name>
    <dbReference type="NCBI Taxonomy" id="2030778"/>
    <lineage>
        <taxon>Eukaryota</taxon>
        <taxon>Fungi</taxon>
        <taxon>Dikarya</taxon>
        <taxon>Ascomycota</taxon>
        <taxon>Pezizomycotina</taxon>
        <taxon>Sordariomycetes</taxon>
        <taxon>Hypocreomycetidae</taxon>
        <taxon>Hypocreales</taxon>
        <taxon>Ophiocordycipitaceae</taxon>
        <taxon>Ophiocordyceps</taxon>
    </lineage>
</organism>
<protein>
    <submittedName>
        <fullName evidence="2">Nonspecific lipid-transfer protein</fullName>
    </submittedName>
</protein>
<gene>
    <name evidence="2" type="ORF">GQ602_006750</name>
</gene>
<proteinExistence type="predicted"/>
<dbReference type="InterPro" id="IPR045518">
    <property type="entry name" value="2EXR"/>
</dbReference>
<dbReference type="Proteomes" id="UP000562929">
    <property type="component" value="Unassembled WGS sequence"/>
</dbReference>
<dbReference type="PANTHER" id="PTHR35910:SF6">
    <property type="entry name" value="2EXR DOMAIN-CONTAINING PROTEIN"/>
    <property type="match status" value="1"/>
</dbReference>
<feature type="domain" description="2EXR" evidence="1">
    <location>
        <begin position="9"/>
        <end position="117"/>
    </location>
</feature>
<comment type="caution">
    <text evidence="2">The sequence shown here is derived from an EMBL/GenBank/DDBJ whole genome shotgun (WGS) entry which is preliminary data.</text>
</comment>
<sequence>MKSRKPTTFHLFPRLPVELRRQIWQHAMPDIHAPAVYLYNWRWNLELVDPDMIRYRGFLQRARYVDIGPVPATLWASLEARSTSVEYSKKHEIQVQTNKATKTSRMVRRWNKATDVLYVGVDQWDQFREWCCISQPHMMGAAQHVRHLAVPNEVLQQGGGQDFSFDVLKYMDDLEKLSVVWGKQPELGTMANDAPEGLYRQDFWIDEDDMDEDDLDDDDDELLMLDGGGGYWEDYDEEMANVEWRDEEGAPVPAQDDDWETESESLRPLSDVQPRYKLVPMTGGGNSPKATRFAQHIKALMDDVKGDLENSMGMMLDDWPVPGVIDEDTGKLKFTVEAVRAVRDV</sequence>
<dbReference type="Pfam" id="PF20150">
    <property type="entry name" value="2EXR"/>
    <property type="match status" value="1"/>
</dbReference>
<evidence type="ECO:0000259" key="1">
    <source>
        <dbReference type="Pfam" id="PF20150"/>
    </source>
</evidence>
<reference evidence="2 3" key="1">
    <citation type="journal article" date="2020" name="G3 (Bethesda)">
        <title>Genetic Underpinnings of Host Manipulation by Ophiocordyceps as Revealed by Comparative Transcriptomics.</title>
        <authorList>
            <person name="Will I."/>
            <person name="Das B."/>
            <person name="Trinh T."/>
            <person name="Brachmann A."/>
            <person name="Ohm R.A."/>
            <person name="de Bekker C."/>
        </authorList>
    </citation>
    <scope>NUCLEOTIDE SEQUENCE [LARGE SCALE GENOMIC DNA]</scope>
    <source>
        <strain evidence="2 3">EC05</strain>
    </source>
</reference>
<dbReference type="PANTHER" id="PTHR35910">
    <property type="entry name" value="2EXR DOMAIN-CONTAINING PROTEIN"/>
    <property type="match status" value="1"/>
</dbReference>
<dbReference type="OrthoDB" id="3546385at2759"/>
<evidence type="ECO:0000313" key="3">
    <source>
        <dbReference type="Proteomes" id="UP000562929"/>
    </source>
</evidence>
<evidence type="ECO:0000313" key="2">
    <source>
        <dbReference type="EMBL" id="KAF4582126.1"/>
    </source>
</evidence>